<name>A0A6C0GZT0_9ZZZZ</name>
<evidence type="ECO:0000256" key="1">
    <source>
        <dbReference type="SAM" id="Phobius"/>
    </source>
</evidence>
<protein>
    <submittedName>
        <fullName evidence="2">Uncharacterized protein</fullName>
    </submittedName>
</protein>
<keyword evidence="1" id="KW-1133">Transmembrane helix</keyword>
<keyword evidence="1" id="KW-0472">Membrane</keyword>
<proteinExistence type="predicted"/>
<evidence type="ECO:0000313" key="2">
    <source>
        <dbReference type="EMBL" id="QHT73699.1"/>
    </source>
</evidence>
<keyword evidence="1" id="KW-0812">Transmembrane</keyword>
<reference evidence="2" key="1">
    <citation type="journal article" date="2020" name="Nature">
        <title>Giant virus diversity and host interactions through global metagenomics.</title>
        <authorList>
            <person name="Schulz F."/>
            <person name="Roux S."/>
            <person name="Paez-Espino D."/>
            <person name="Jungbluth S."/>
            <person name="Walsh D.A."/>
            <person name="Denef V.J."/>
            <person name="McMahon K.D."/>
            <person name="Konstantinidis K.T."/>
            <person name="Eloe-Fadrosh E.A."/>
            <person name="Kyrpides N.C."/>
            <person name="Woyke T."/>
        </authorList>
    </citation>
    <scope>NUCLEOTIDE SEQUENCE</scope>
    <source>
        <strain evidence="2">GVMAG-M-3300023179-4</strain>
    </source>
</reference>
<dbReference type="AlphaFoldDB" id="A0A6C0GZT0"/>
<sequence length="69" mass="7929">MADSVTSALTEVSETIVSYFTDTNKMLFMALVIILFLTLNNVIIYLVYVKLRNRINNYCEGRFKKNGSK</sequence>
<feature type="transmembrane region" description="Helical" evidence="1">
    <location>
        <begin position="27"/>
        <end position="48"/>
    </location>
</feature>
<dbReference type="EMBL" id="MN739831">
    <property type="protein sequence ID" value="QHT73699.1"/>
    <property type="molecule type" value="Genomic_DNA"/>
</dbReference>
<accession>A0A6C0GZT0</accession>
<organism evidence="2">
    <name type="scientific">viral metagenome</name>
    <dbReference type="NCBI Taxonomy" id="1070528"/>
    <lineage>
        <taxon>unclassified sequences</taxon>
        <taxon>metagenomes</taxon>
        <taxon>organismal metagenomes</taxon>
    </lineage>
</organism>